<dbReference type="Proteomes" id="UP000253303">
    <property type="component" value="Unassembled WGS sequence"/>
</dbReference>
<reference evidence="3 4" key="1">
    <citation type="submission" date="2018-06" db="EMBL/GenBank/DDBJ databases">
        <title>Sphaerisporangium craniellae sp. nov., isolated from a marine sponge in the South China Sea.</title>
        <authorList>
            <person name="Li L."/>
        </authorList>
    </citation>
    <scope>NUCLEOTIDE SEQUENCE [LARGE SCALE GENOMIC DNA]</scope>
    <source>
        <strain evidence="3 4">LHW63015</strain>
    </source>
</reference>
<comment type="caution">
    <text evidence="3">The sequence shown here is derived from an EMBL/GenBank/DDBJ whole genome shotgun (WGS) entry which is preliminary data.</text>
</comment>
<dbReference type="SUPFAM" id="SSF51430">
    <property type="entry name" value="NAD(P)-linked oxidoreductase"/>
    <property type="match status" value="1"/>
</dbReference>
<dbReference type="CDD" id="cd19102">
    <property type="entry name" value="AKR_unchar"/>
    <property type="match status" value="1"/>
</dbReference>
<accession>A0A366LQS7</accession>
<gene>
    <name evidence="3" type="ORF">DP939_31955</name>
</gene>
<organism evidence="3 4">
    <name type="scientific">Spongiactinospora rosea</name>
    <dbReference type="NCBI Taxonomy" id="2248750"/>
    <lineage>
        <taxon>Bacteria</taxon>
        <taxon>Bacillati</taxon>
        <taxon>Actinomycetota</taxon>
        <taxon>Actinomycetes</taxon>
        <taxon>Streptosporangiales</taxon>
        <taxon>Streptosporangiaceae</taxon>
        <taxon>Spongiactinospora</taxon>
    </lineage>
</organism>
<dbReference type="InterPro" id="IPR023210">
    <property type="entry name" value="NADP_OxRdtase_dom"/>
</dbReference>
<name>A0A366LQS7_9ACTN</name>
<dbReference type="GO" id="GO:0005829">
    <property type="term" value="C:cytosol"/>
    <property type="evidence" value="ECO:0007669"/>
    <property type="project" value="TreeGrafter"/>
</dbReference>
<feature type="domain" description="NADP-dependent oxidoreductase" evidence="2">
    <location>
        <begin position="6"/>
        <end position="304"/>
    </location>
</feature>
<evidence type="ECO:0000313" key="3">
    <source>
        <dbReference type="EMBL" id="RBQ16256.1"/>
    </source>
</evidence>
<keyword evidence="1" id="KW-0560">Oxidoreductase</keyword>
<evidence type="ECO:0000259" key="2">
    <source>
        <dbReference type="Pfam" id="PF00248"/>
    </source>
</evidence>
<dbReference type="GO" id="GO:0016491">
    <property type="term" value="F:oxidoreductase activity"/>
    <property type="evidence" value="ECO:0007669"/>
    <property type="project" value="UniProtKB-KW"/>
</dbReference>
<dbReference type="EMBL" id="QMEY01000018">
    <property type="protein sequence ID" value="RBQ16256.1"/>
    <property type="molecule type" value="Genomic_DNA"/>
</dbReference>
<proteinExistence type="predicted"/>
<dbReference type="Pfam" id="PF00248">
    <property type="entry name" value="Aldo_ket_red"/>
    <property type="match status" value="1"/>
</dbReference>
<dbReference type="AlphaFoldDB" id="A0A366LQS7"/>
<evidence type="ECO:0000256" key="1">
    <source>
        <dbReference type="ARBA" id="ARBA00023002"/>
    </source>
</evidence>
<protein>
    <submittedName>
        <fullName evidence="3">Aldo/keto reductase</fullName>
    </submittedName>
</protein>
<dbReference type="InterPro" id="IPR050523">
    <property type="entry name" value="AKR_Detox_Biosynth"/>
</dbReference>
<keyword evidence="4" id="KW-1185">Reference proteome</keyword>
<dbReference type="OrthoDB" id="9768793at2"/>
<dbReference type="PANTHER" id="PTHR43364:SF4">
    <property type="entry name" value="NAD(P)-LINKED OXIDOREDUCTASE SUPERFAMILY PROTEIN"/>
    <property type="match status" value="1"/>
</dbReference>
<dbReference type="InterPro" id="IPR036812">
    <property type="entry name" value="NAD(P)_OxRdtase_dom_sf"/>
</dbReference>
<dbReference type="PANTHER" id="PTHR43364">
    <property type="entry name" value="NADH-SPECIFIC METHYLGLYOXAL REDUCTASE-RELATED"/>
    <property type="match status" value="1"/>
</dbReference>
<sequence>MAITTVGFGSWATGGPGLMGWGVQSDDESIAAIHHAVAHGVNWIDTAAVYGFGHAEEVVGRALSALPPADRPLVFTKCGLVWDEHGVESNDLTPESIRRECDDSLRRLGVDRIDLYQIHARDPDGPPIEESWGAVLELVEAGKVRHAGVSNFDVELLERCEAVGHVASLQPPLSLIHRDATADVLPWCAAHDTGVIVYSPMASGLLSGTFTAERAAALPGDDWRSRAAEFRSPRLERNLALQDALRPLAHRHGTSVAAVAIAWTTALPGVTAAIAGARTPAQVNGWLDASDLHLTPDDLQEIATALHTTGAGHGPPTP</sequence>
<evidence type="ECO:0000313" key="4">
    <source>
        <dbReference type="Proteomes" id="UP000253303"/>
    </source>
</evidence>
<dbReference type="Gene3D" id="3.20.20.100">
    <property type="entry name" value="NADP-dependent oxidoreductase domain"/>
    <property type="match status" value="1"/>
</dbReference>